<feature type="chain" id="PRO_5001866518" evidence="1">
    <location>
        <begin position="20"/>
        <end position="135"/>
    </location>
</feature>
<evidence type="ECO:0000256" key="1">
    <source>
        <dbReference type="SAM" id="SignalP"/>
    </source>
</evidence>
<proteinExistence type="predicted"/>
<feature type="signal peptide" evidence="1">
    <location>
        <begin position="1"/>
        <end position="19"/>
    </location>
</feature>
<dbReference type="EMBL" id="BBNU01000003">
    <property type="protein sequence ID" value="GAL78492.1"/>
    <property type="molecule type" value="Genomic_DNA"/>
</dbReference>
<organism evidence="2 3">
    <name type="scientific">Algibacter lectus</name>
    <dbReference type="NCBI Taxonomy" id="221126"/>
    <lineage>
        <taxon>Bacteria</taxon>
        <taxon>Pseudomonadati</taxon>
        <taxon>Bacteroidota</taxon>
        <taxon>Flavobacteriia</taxon>
        <taxon>Flavobacteriales</taxon>
        <taxon>Flavobacteriaceae</taxon>
        <taxon>Algibacter</taxon>
    </lineage>
</organism>
<dbReference type="Gene3D" id="2.60.40.1120">
    <property type="entry name" value="Carboxypeptidase-like, regulatory domain"/>
    <property type="match status" value="1"/>
</dbReference>
<dbReference type="Pfam" id="PF13715">
    <property type="entry name" value="CarbopepD_reg_2"/>
    <property type="match status" value="1"/>
</dbReference>
<dbReference type="AlphaFoldDB" id="A0A090X4W5"/>
<keyword evidence="2" id="KW-0675">Receptor</keyword>
<reference evidence="2" key="1">
    <citation type="journal article" date="2014" name="Genome Announc.">
        <title>Draft Genome Sequences of Marine Flavobacterium Algibacter lectus Strains SS8 and NR4.</title>
        <authorList>
            <person name="Takatani N."/>
            <person name="Nakanishi M."/>
            <person name="Meirelles P."/>
            <person name="Mino S."/>
            <person name="Suda W."/>
            <person name="Oshima K."/>
            <person name="Hattori M."/>
            <person name="Ohkuma M."/>
            <person name="Hosokawa M."/>
            <person name="Miyashita K."/>
            <person name="Thompson F.L."/>
            <person name="Niwa A."/>
            <person name="Sawabe T."/>
            <person name="Sawabe T."/>
        </authorList>
    </citation>
    <scope>NUCLEOTIDE SEQUENCE [LARGE SCALE GENOMIC DNA]</scope>
    <source>
        <strain evidence="2">JCM 19274</strain>
    </source>
</reference>
<sequence length="135" mass="14553">MEKRITLLICLFVSATICAQNRASVQGNVSDAFGALPGALISVEGYEVQTTTNINGDFKLELEEGDYVITASFIMYNSKSKSISLKVGDSVTADFRLETGGFSADEPVSLGTRSKPQSALETTVPIEIITPRRNK</sequence>
<keyword evidence="1" id="KW-0732">Signal</keyword>
<dbReference type="SUPFAM" id="SSF49464">
    <property type="entry name" value="Carboxypeptidase regulatory domain-like"/>
    <property type="match status" value="1"/>
</dbReference>
<name>A0A090X4W5_9FLAO</name>
<dbReference type="InterPro" id="IPR008969">
    <property type="entry name" value="CarboxyPept-like_regulatory"/>
</dbReference>
<gene>
    <name evidence="2" type="ORF">JCM19274_956</name>
</gene>
<accession>A0A090X4W5</accession>
<dbReference type="RefSeq" id="WP_052415899.1">
    <property type="nucleotide sequence ID" value="NZ_BBNU01000003.1"/>
</dbReference>
<evidence type="ECO:0000313" key="3">
    <source>
        <dbReference type="Proteomes" id="UP000029643"/>
    </source>
</evidence>
<dbReference type="Proteomes" id="UP000029643">
    <property type="component" value="Unassembled WGS sequence"/>
</dbReference>
<evidence type="ECO:0000313" key="2">
    <source>
        <dbReference type="EMBL" id="GAL78492.1"/>
    </source>
</evidence>
<comment type="caution">
    <text evidence="2">The sequence shown here is derived from an EMBL/GenBank/DDBJ whole genome shotgun (WGS) entry which is preliminary data.</text>
</comment>
<protein>
    <submittedName>
        <fullName evidence="2">Ferric enterobactin receptor</fullName>
    </submittedName>
</protein>